<evidence type="ECO:0000256" key="7">
    <source>
        <dbReference type="ARBA" id="ARBA00023136"/>
    </source>
</evidence>
<feature type="transmembrane region" description="Helical" evidence="8">
    <location>
        <begin position="178"/>
        <end position="201"/>
    </location>
</feature>
<dbReference type="STRING" id="930129.SAMN05216352_105186"/>
<proteinExistence type="inferred from homology"/>
<evidence type="ECO:0000256" key="3">
    <source>
        <dbReference type="ARBA" id="ARBA00022448"/>
    </source>
</evidence>
<evidence type="ECO:0000256" key="1">
    <source>
        <dbReference type="ARBA" id="ARBA00004651"/>
    </source>
</evidence>
<organism evidence="10 11">
    <name type="scientific">Alteribacillus bidgolensis</name>
    <dbReference type="NCBI Taxonomy" id="930129"/>
    <lineage>
        <taxon>Bacteria</taxon>
        <taxon>Bacillati</taxon>
        <taxon>Bacillota</taxon>
        <taxon>Bacilli</taxon>
        <taxon>Bacillales</taxon>
        <taxon>Bacillaceae</taxon>
        <taxon>Alteribacillus</taxon>
    </lineage>
</organism>
<feature type="domain" description="EamA" evidence="9">
    <location>
        <begin position="157"/>
        <end position="287"/>
    </location>
</feature>
<comment type="similarity">
    <text evidence="2">Belongs to the EamA transporter family.</text>
</comment>
<dbReference type="PANTHER" id="PTHR22911:SF137">
    <property type="entry name" value="SOLUTE CARRIER FAMILY 35 MEMBER G2-RELATED"/>
    <property type="match status" value="1"/>
</dbReference>
<reference evidence="10 11" key="1">
    <citation type="submission" date="2016-10" db="EMBL/GenBank/DDBJ databases">
        <authorList>
            <person name="de Groot N.N."/>
        </authorList>
    </citation>
    <scope>NUCLEOTIDE SEQUENCE [LARGE SCALE GENOMIC DNA]</scope>
    <source>
        <strain evidence="11">P4B,CCM 7963,CECT 7998,DSM 25260,IBRC-M 10614,KCTC 13821</strain>
    </source>
</reference>
<evidence type="ECO:0000256" key="4">
    <source>
        <dbReference type="ARBA" id="ARBA00022475"/>
    </source>
</evidence>
<keyword evidence="4" id="KW-1003">Cell membrane</keyword>
<accession>A0A1G8IGK3</accession>
<dbReference type="Pfam" id="PF00892">
    <property type="entry name" value="EamA"/>
    <property type="match status" value="2"/>
</dbReference>
<feature type="transmembrane region" description="Helical" evidence="8">
    <location>
        <begin position="78"/>
        <end position="96"/>
    </location>
</feature>
<dbReference type="AlphaFoldDB" id="A0A1G8IGK3"/>
<dbReference type="OrthoDB" id="369870at2"/>
<sequence>MEEKQQAWGVAAASLAYLFWGFLPLYWKLVGHVPPEEVLAHRIIWSVGFMVIVLFLLGRLQGVWKEIKATFSSKKSSLAITLAAILISLNWFIFIFAVNSDRVIEVSLGYYINPLINVLLGTLFLKEKLSKAEGAAFLLAAAGVLLLTFYYGYIPWAALSLALLFGMYGLIKKTAAVGAWAGLTIETLLMTPFALLFLFFIRNGETPFFYGSLETALLLIGAGAATAIPLLLFAAGAKHISFSLIGFLQYFAPTIMLILGVFLFHEPFSRQQLISFIIVWIGLIIFTVSRSNTTLRNRKEKLADQKAGAG</sequence>
<evidence type="ECO:0000256" key="5">
    <source>
        <dbReference type="ARBA" id="ARBA00022692"/>
    </source>
</evidence>
<feature type="transmembrane region" description="Helical" evidence="8">
    <location>
        <begin position="7"/>
        <end position="27"/>
    </location>
</feature>
<feature type="transmembrane region" description="Helical" evidence="8">
    <location>
        <begin position="216"/>
        <end position="235"/>
    </location>
</feature>
<feature type="transmembrane region" description="Helical" evidence="8">
    <location>
        <begin position="39"/>
        <end position="57"/>
    </location>
</feature>
<gene>
    <name evidence="10" type="ORF">SAMN05216352_105186</name>
</gene>
<dbReference type="PANTHER" id="PTHR22911">
    <property type="entry name" value="ACYL-MALONYL CONDENSING ENZYME-RELATED"/>
    <property type="match status" value="1"/>
</dbReference>
<feature type="transmembrane region" description="Helical" evidence="8">
    <location>
        <begin position="132"/>
        <end position="150"/>
    </location>
</feature>
<dbReference type="Proteomes" id="UP000199017">
    <property type="component" value="Unassembled WGS sequence"/>
</dbReference>
<evidence type="ECO:0000256" key="2">
    <source>
        <dbReference type="ARBA" id="ARBA00007362"/>
    </source>
</evidence>
<dbReference type="NCBIfam" id="TIGR00688">
    <property type="entry name" value="rarD"/>
    <property type="match status" value="1"/>
</dbReference>
<dbReference type="RefSeq" id="WP_091584542.1">
    <property type="nucleotide sequence ID" value="NZ_FNDU01000005.1"/>
</dbReference>
<feature type="domain" description="EamA" evidence="9">
    <location>
        <begin position="8"/>
        <end position="148"/>
    </location>
</feature>
<keyword evidence="7 8" id="KW-0472">Membrane</keyword>
<name>A0A1G8IGK3_9BACI</name>
<dbReference type="GO" id="GO:0005886">
    <property type="term" value="C:plasma membrane"/>
    <property type="evidence" value="ECO:0007669"/>
    <property type="project" value="UniProtKB-SubCell"/>
</dbReference>
<dbReference type="SUPFAM" id="SSF103481">
    <property type="entry name" value="Multidrug resistance efflux transporter EmrE"/>
    <property type="match status" value="2"/>
</dbReference>
<dbReference type="InterPro" id="IPR037185">
    <property type="entry name" value="EmrE-like"/>
</dbReference>
<feature type="transmembrane region" description="Helical" evidence="8">
    <location>
        <begin position="247"/>
        <end position="265"/>
    </location>
</feature>
<evidence type="ECO:0000313" key="10">
    <source>
        <dbReference type="EMBL" id="SDI18023.1"/>
    </source>
</evidence>
<keyword evidence="5 8" id="KW-0812">Transmembrane</keyword>
<dbReference type="InterPro" id="IPR004626">
    <property type="entry name" value="RarD"/>
</dbReference>
<feature type="transmembrane region" description="Helical" evidence="8">
    <location>
        <begin position="271"/>
        <end position="289"/>
    </location>
</feature>
<dbReference type="InterPro" id="IPR000620">
    <property type="entry name" value="EamA_dom"/>
</dbReference>
<feature type="transmembrane region" description="Helical" evidence="8">
    <location>
        <begin position="156"/>
        <end position="171"/>
    </location>
</feature>
<comment type="subcellular location">
    <subcellularLocation>
        <location evidence="1">Cell membrane</location>
        <topology evidence="1">Multi-pass membrane protein</topology>
    </subcellularLocation>
</comment>
<evidence type="ECO:0000313" key="11">
    <source>
        <dbReference type="Proteomes" id="UP000199017"/>
    </source>
</evidence>
<feature type="transmembrane region" description="Helical" evidence="8">
    <location>
        <begin position="108"/>
        <end position="125"/>
    </location>
</feature>
<evidence type="ECO:0000256" key="8">
    <source>
        <dbReference type="SAM" id="Phobius"/>
    </source>
</evidence>
<evidence type="ECO:0000256" key="6">
    <source>
        <dbReference type="ARBA" id="ARBA00022989"/>
    </source>
</evidence>
<keyword evidence="6 8" id="KW-1133">Transmembrane helix</keyword>
<dbReference type="EMBL" id="FNDU01000005">
    <property type="protein sequence ID" value="SDI18023.1"/>
    <property type="molecule type" value="Genomic_DNA"/>
</dbReference>
<protein>
    <submittedName>
        <fullName evidence="10">Chloramphenicol-sensitive protein RarD</fullName>
    </submittedName>
</protein>
<keyword evidence="3" id="KW-0813">Transport</keyword>
<keyword evidence="11" id="KW-1185">Reference proteome</keyword>
<evidence type="ECO:0000259" key="9">
    <source>
        <dbReference type="Pfam" id="PF00892"/>
    </source>
</evidence>